<dbReference type="WBParaSite" id="ACRNAN_scaffold773.g18086.t1">
    <property type="protein sequence ID" value="ACRNAN_scaffold773.g18086.t1"/>
    <property type="gene ID" value="ACRNAN_scaffold773.g18086"/>
</dbReference>
<dbReference type="Gene3D" id="3.40.50.1580">
    <property type="entry name" value="Nucleoside phosphorylase domain"/>
    <property type="match status" value="1"/>
</dbReference>
<sequence length="143" mass="16166">MNSIENIFTTFNEAPVKSLKHSVITSNTYLSEIPCDELHHFGLTTKDDLKQLFGSIKHGMGVPSLSIMLIETIKLLHYAGAENVTIIRLGTCDAIVCLAVDRCDDEFDVIDSEHKQEAEMRAFRIVTKFMKEEFTMTPFSEGY</sequence>
<name>A0A914EEH0_9BILA</name>
<accession>A0A914EEH0</accession>
<reference evidence="2" key="1">
    <citation type="submission" date="2022-11" db="UniProtKB">
        <authorList>
            <consortium name="WormBaseParasite"/>
        </authorList>
    </citation>
    <scope>IDENTIFICATION</scope>
</reference>
<dbReference type="GO" id="GO:0004850">
    <property type="term" value="F:uridine phosphorylase activity"/>
    <property type="evidence" value="ECO:0007669"/>
    <property type="project" value="TreeGrafter"/>
</dbReference>
<dbReference type="PANTHER" id="PTHR43691">
    <property type="entry name" value="URIDINE PHOSPHORYLASE"/>
    <property type="match status" value="1"/>
</dbReference>
<proteinExistence type="predicted"/>
<dbReference type="PANTHER" id="PTHR43691:SF11">
    <property type="entry name" value="FI09636P-RELATED"/>
    <property type="match status" value="1"/>
</dbReference>
<evidence type="ECO:0000313" key="1">
    <source>
        <dbReference type="Proteomes" id="UP000887540"/>
    </source>
</evidence>
<dbReference type="SUPFAM" id="SSF53167">
    <property type="entry name" value="Purine and uridine phosphorylases"/>
    <property type="match status" value="1"/>
</dbReference>
<evidence type="ECO:0000313" key="2">
    <source>
        <dbReference type="WBParaSite" id="ACRNAN_scaffold773.g18086.t1"/>
    </source>
</evidence>
<dbReference type="GO" id="GO:0005829">
    <property type="term" value="C:cytosol"/>
    <property type="evidence" value="ECO:0007669"/>
    <property type="project" value="TreeGrafter"/>
</dbReference>
<dbReference type="AlphaFoldDB" id="A0A914EEH0"/>
<dbReference type="InterPro" id="IPR035994">
    <property type="entry name" value="Nucleoside_phosphorylase_sf"/>
</dbReference>
<protein>
    <submittedName>
        <fullName evidence="2">Uncharacterized protein</fullName>
    </submittedName>
</protein>
<dbReference type="GO" id="GO:0006218">
    <property type="term" value="P:uridine catabolic process"/>
    <property type="evidence" value="ECO:0007669"/>
    <property type="project" value="TreeGrafter"/>
</dbReference>
<organism evidence="1 2">
    <name type="scientific">Acrobeloides nanus</name>
    <dbReference type="NCBI Taxonomy" id="290746"/>
    <lineage>
        <taxon>Eukaryota</taxon>
        <taxon>Metazoa</taxon>
        <taxon>Ecdysozoa</taxon>
        <taxon>Nematoda</taxon>
        <taxon>Chromadorea</taxon>
        <taxon>Rhabditida</taxon>
        <taxon>Tylenchina</taxon>
        <taxon>Cephalobomorpha</taxon>
        <taxon>Cephaloboidea</taxon>
        <taxon>Cephalobidae</taxon>
        <taxon>Acrobeloides</taxon>
    </lineage>
</organism>
<keyword evidence="1" id="KW-1185">Reference proteome</keyword>
<dbReference type="Proteomes" id="UP000887540">
    <property type="component" value="Unplaced"/>
</dbReference>